<feature type="region of interest" description="Disordered" evidence="1">
    <location>
        <begin position="1"/>
        <end position="36"/>
    </location>
</feature>
<evidence type="ECO:0000256" key="1">
    <source>
        <dbReference type="SAM" id="MobiDB-lite"/>
    </source>
</evidence>
<proteinExistence type="predicted"/>
<sequence>MAATWTPCSRPSSASSPCRASIAPSPSLTRTSTAAAPSLRCRSPTVF</sequence>
<dbReference type="EMBL" id="VSRR010078848">
    <property type="protein sequence ID" value="MPC88750.1"/>
    <property type="molecule type" value="Genomic_DNA"/>
</dbReference>
<organism evidence="2 3">
    <name type="scientific">Portunus trituberculatus</name>
    <name type="common">Swimming crab</name>
    <name type="synonym">Neptunus trituberculatus</name>
    <dbReference type="NCBI Taxonomy" id="210409"/>
    <lineage>
        <taxon>Eukaryota</taxon>
        <taxon>Metazoa</taxon>
        <taxon>Ecdysozoa</taxon>
        <taxon>Arthropoda</taxon>
        <taxon>Crustacea</taxon>
        <taxon>Multicrustacea</taxon>
        <taxon>Malacostraca</taxon>
        <taxon>Eumalacostraca</taxon>
        <taxon>Eucarida</taxon>
        <taxon>Decapoda</taxon>
        <taxon>Pleocyemata</taxon>
        <taxon>Brachyura</taxon>
        <taxon>Eubrachyura</taxon>
        <taxon>Portunoidea</taxon>
        <taxon>Portunidae</taxon>
        <taxon>Portuninae</taxon>
        <taxon>Portunus</taxon>
    </lineage>
</organism>
<dbReference type="Proteomes" id="UP000324222">
    <property type="component" value="Unassembled WGS sequence"/>
</dbReference>
<gene>
    <name evidence="2" type="ORF">E2C01_083670</name>
</gene>
<keyword evidence="3" id="KW-1185">Reference proteome</keyword>
<dbReference type="AlphaFoldDB" id="A0A5B7IVS0"/>
<comment type="caution">
    <text evidence="2">The sequence shown here is derived from an EMBL/GenBank/DDBJ whole genome shotgun (WGS) entry which is preliminary data.</text>
</comment>
<feature type="compositionally biased region" description="Low complexity" evidence="1">
    <location>
        <begin position="7"/>
        <end position="27"/>
    </location>
</feature>
<evidence type="ECO:0000313" key="3">
    <source>
        <dbReference type="Proteomes" id="UP000324222"/>
    </source>
</evidence>
<name>A0A5B7IVS0_PORTR</name>
<reference evidence="2 3" key="1">
    <citation type="submission" date="2019-05" db="EMBL/GenBank/DDBJ databases">
        <title>Another draft genome of Portunus trituberculatus and its Hox gene families provides insights of decapod evolution.</title>
        <authorList>
            <person name="Jeong J.-H."/>
            <person name="Song I."/>
            <person name="Kim S."/>
            <person name="Choi T."/>
            <person name="Kim D."/>
            <person name="Ryu S."/>
            <person name="Kim W."/>
        </authorList>
    </citation>
    <scope>NUCLEOTIDE SEQUENCE [LARGE SCALE GENOMIC DNA]</scope>
    <source>
        <tissue evidence="2">Muscle</tissue>
    </source>
</reference>
<protein>
    <submittedName>
        <fullName evidence="2">Uncharacterized protein</fullName>
    </submittedName>
</protein>
<evidence type="ECO:0000313" key="2">
    <source>
        <dbReference type="EMBL" id="MPC88750.1"/>
    </source>
</evidence>
<accession>A0A5B7IVS0</accession>